<name>A0A090IUW6_9BACI</name>
<dbReference type="RefSeq" id="WP_156103142.1">
    <property type="nucleotide sequence ID" value="NZ_CCRF01000012.1"/>
</dbReference>
<proteinExistence type="predicted"/>
<evidence type="ECO:0000256" key="1">
    <source>
        <dbReference type="SAM" id="Phobius"/>
    </source>
</evidence>
<feature type="transmembrane region" description="Helical" evidence="1">
    <location>
        <begin position="30"/>
        <end position="47"/>
    </location>
</feature>
<dbReference type="AlphaFoldDB" id="A0A090IUW6"/>
<gene>
    <name evidence="2" type="ORF">BT1A1_0377</name>
</gene>
<keyword evidence="1" id="KW-0812">Transmembrane</keyword>
<protein>
    <submittedName>
        <fullName evidence="2">Uncharacterized protein</fullName>
    </submittedName>
</protein>
<dbReference type="EMBL" id="CCRF01000012">
    <property type="protein sequence ID" value="CEE00238.1"/>
    <property type="molecule type" value="Genomic_DNA"/>
</dbReference>
<organism evidence="2 3">
    <name type="scientific">Caldibacillus thermoamylovorans</name>
    <dbReference type="NCBI Taxonomy" id="35841"/>
    <lineage>
        <taxon>Bacteria</taxon>
        <taxon>Bacillati</taxon>
        <taxon>Bacillota</taxon>
        <taxon>Bacilli</taxon>
        <taxon>Bacillales</taxon>
        <taxon>Bacillaceae</taxon>
        <taxon>Caldibacillus</taxon>
    </lineage>
</organism>
<reference evidence="2 3" key="1">
    <citation type="submission" date="2014-07" db="EMBL/GenBank/DDBJ databases">
        <authorList>
            <person name="Wibberg Daniel"/>
        </authorList>
    </citation>
    <scope>NUCLEOTIDE SEQUENCE [LARGE SCALE GENOMIC DNA]</scope>
</reference>
<sequence>MKNDNPLRIFIAVLLIVTLLSLIFTGNSNLTHILILVLMALVIIYYTKFNNRRRDKNE</sequence>
<feature type="transmembrane region" description="Helical" evidence="1">
    <location>
        <begin position="7"/>
        <end position="24"/>
    </location>
</feature>
<evidence type="ECO:0000313" key="3">
    <source>
        <dbReference type="Proteomes" id="UP000040576"/>
    </source>
</evidence>
<keyword evidence="1" id="KW-1133">Transmembrane helix</keyword>
<keyword evidence="1" id="KW-0472">Membrane</keyword>
<evidence type="ECO:0000313" key="2">
    <source>
        <dbReference type="EMBL" id="CEE00238.1"/>
    </source>
</evidence>
<dbReference type="Proteomes" id="UP000040576">
    <property type="component" value="Unassembled WGS sequence"/>
</dbReference>
<keyword evidence="3" id="KW-1185">Reference proteome</keyword>
<accession>A0A090IUW6</accession>